<accession>A0A318HA87</accession>
<dbReference type="InterPro" id="IPR024516">
    <property type="entry name" value="Mce_C"/>
</dbReference>
<dbReference type="Proteomes" id="UP000247781">
    <property type="component" value="Unassembled WGS sequence"/>
</dbReference>
<dbReference type="AlphaFoldDB" id="A0A318HA87"/>
<dbReference type="InterPro" id="IPR003399">
    <property type="entry name" value="Mce/MlaD"/>
</dbReference>
<name>A0A318HA87_9MYCO</name>
<proteinExistence type="predicted"/>
<organism evidence="4 5">
    <name type="scientific">Mycolicibacterium moriokaense</name>
    <dbReference type="NCBI Taxonomy" id="39691"/>
    <lineage>
        <taxon>Bacteria</taxon>
        <taxon>Bacillati</taxon>
        <taxon>Actinomycetota</taxon>
        <taxon>Actinomycetes</taxon>
        <taxon>Mycobacteriales</taxon>
        <taxon>Mycobacteriaceae</taxon>
        <taxon>Mycolicibacterium</taxon>
    </lineage>
</organism>
<dbReference type="NCBIfam" id="TIGR00996">
    <property type="entry name" value="Mtu_fam_mce"/>
    <property type="match status" value="1"/>
</dbReference>
<evidence type="ECO:0000256" key="1">
    <source>
        <dbReference type="SAM" id="MobiDB-lite"/>
    </source>
</evidence>
<dbReference type="InterPro" id="IPR005693">
    <property type="entry name" value="Mce"/>
</dbReference>
<dbReference type="Pfam" id="PF02470">
    <property type="entry name" value="MlaD"/>
    <property type="match status" value="1"/>
</dbReference>
<dbReference type="GO" id="GO:0005576">
    <property type="term" value="C:extracellular region"/>
    <property type="evidence" value="ECO:0007669"/>
    <property type="project" value="TreeGrafter"/>
</dbReference>
<dbReference type="PROSITE" id="PS51257">
    <property type="entry name" value="PROKAR_LIPOPROTEIN"/>
    <property type="match status" value="1"/>
</dbReference>
<evidence type="ECO:0000313" key="4">
    <source>
        <dbReference type="EMBL" id="PXX00370.1"/>
    </source>
</evidence>
<feature type="region of interest" description="Disordered" evidence="1">
    <location>
        <begin position="117"/>
        <end position="138"/>
    </location>
</feature>
<evidence type="ECO:0000313" key="5">
    <source>
        <dbReference type="Proteomes" id="UP000247781"/>
    </source>
</evidence>
<feature type="compositionally biased region" description="Basic and acidic residues" evidence="1">
    <location>
        <begin position="121"/>
        <end position="133"/>
    </location>
</feature>
<reference evidence="5" key="1">
    <citation type="submission" date="2018-05" db="EMBL/GenBank/DDBJ databases">
        <authorList>
            <person name="Deangelis K."/>
            <person name="Huntemann M."/>
            <person name="Clum A."/>
            <person name="Pillay M."/>
            <person name="Palaniappan K."/>
            <person name="Varghese N."/>
            <person name="Mikhailova N."/>
            <person name="Stamatis D."/>
            <person name="Reddy T."/>
            <person name="Daum C."/>
            <person name="Shapiro N."/>
            <person name="Ivanova N."/>
            <person name="Kyrpides N."/>
            <person name="Woyke T."/>
        </authorList>
    </citation>
    <scope>NUCLEOTIDE SEQUENCE [LARGE SCALE GENOMIC DNA]</scope>
    <source>
        <strain evidence="5">GAS496</strain>
    </source>
</reference>
<dbReference type="InterPro" id="IPR052336">
    <property type="entry name" value="MlaD_Phospholipid_Transporter"/>
</dbReference>
<reference evidence="4 5" key="2">
    <citation type="submission" date="2018-06" db="EMBL/GenBank/DDBJ databases">
        <title>Sequencing of bacterial isolates from soil warming experiment in Harvard Forest, Massachusetts, USA.</title>
        <authorList>
            <person name="Deangelis K.PhD."/>
        </authorList>
    </citation>
    <scope>NUCLEOTIDE SEQUENCE [LARGE SCALE GENOMIC DNA]</scope>
    <source>
        <strain evidence="4 5">GAS496</strain>
    </source>
</reference>
<evidence type="ECO:0000259" key="2">
    <source>
        <dbReference type="Pfam" id="PF02470"/>
    </source>
</evidence>
<feature type="compositionally biased region" description="Pro residues" evidence="1">
    <location>
        <begin position="420"/>
        <end position="446"/>
    </location>
</feature>
<evidence type="ECO:0000259" key="3">
    <source>
        <dbReference type="Pfam" id="PF11887"/>
    </source>
</evidence>
<feature type="compositionally biased region" description="Polar residues" evidence="1">
    <location>
        <begin position="466"/>
        <end position="490"/>
    </location>
</feature>
<dbReference type="RefSeq" id="WP_110319768.1">
    <property type="nucleotide sequence ID" value="NZ_QJJU01000034.1"/>
</dbReference>
<comment type="caution">
    <text evidence="4">The sequence shown here is derived from an EMBL/GenBank/DDBJ whole genome shotgun (WGS) entry which is preliminary data.</text>
</comment>
<dbReference type="PANTHER" id="PTHR33371">
    <property type="entry name" value="INTERMEMBRANE PHOSPHOLIPID TRANSPORT SYSTEM BINDING PROTEIN MLAD-RELATED"/>
    <property type="match status" value="1"/>
</dbReference>
<feature type="region of interest" description="Disordered" evidence="1">
    <location>
        <begin position="407"/>
        <end position="490"/>
    </location>
</feature>
<sequence>MRLNRRIRIQLTLFVIVALGACAVLGFGYLNAPATWFGVGRYTVTVELPAAAGLYKTGNVLYRGTEVGRVEDVRLTADGVEAVLSLRSDIAIPADLDAAVHSVTAIGEQYVALTPRSDSPPLRDGDVIPRDRTSVPPDVNELLDSTNRGLQAIPHDNLTTAVDESYRAFGGLGPELSRIVNGSTQLAIDARKNLQPLLTLINGSAPVLDAQVDTSDDIQAWAAHLANIAGQLQSHDSALAGVLQKAGPAAEQGRQLFERIRPTLPVLLTNLVTVGQVAVTYQPALEQLLVLVPGFVETQAASLVADRNMKSPYAGVFQSLALNVNLPPPCTTGFLPAQQRRAMSLVDVPDRPAGDLYCRVPQDSPFNIRGARNYPCLTVPGKRAPTVKMCESDEQYVPLNDGYNWKGDPNATLSGQDVPQLPPGVRPPVGAPAAQPPPQDPAPPPIAVGEYDPATGQYVGPDGHVYTQTDLAPSSGGKTWQQMLMPPNSK</sequence>
<dbReference type="OrthoDB" id="4741753at2"/>
<protein>
    <submittedName>
        <fullName evidence="4">Phospholipid/cholesterol/gamma-HCH transport system substrate-binding protein</fullName>
    </submittedName>
</protein>
<gene>
    <name evidence="4" type="ORF">C8E89_13422</name>
</gene>
<feature type="domain" description="Mce/MlaD" evidence="2">
    <location>
        <begin position="41"/>
        <end position="115"/>
    </location>
</feature>
<feature type="domain" description="Mammalian cell entry C-terminal" evidence="3">
    <location>
        <begin position="120"/>
        <end position="290"/>
    </location>
</feature>
<dbReference type="PANTHER" id="PTHR33371:SF16">
    <property type="entry name" value="MCE-FAMILY PROTEIN MCE3F"/>
    <property type="match status" value="1"/>
</dbReference>
<dbReference type="Pfam" id="PF11887">
    <property type="entry name" value="Mce4_CUP1"/>
    <property type="match status" value="1"/>
</dbReference>
<keyword evidence="5" id="KW-1185">Reference proteome</keyword>
<dbReference type="EMBL" id="QJJU01000034">
    <property type="protein sequence ID" value="PXX00370.1"/>
    <property type="molecule type" value="Genomic_DNA"/>
</dbReference>